<keyword evidence="4" id="KW-0862">Zinc</keyword>
<protein>
    <submittedName>
        <fullName evidence="7">Zinc finger and BTB domain-containing protein 48</fullName>
    </submittedName>
</protein>
<dbReference type="PROSITE" id="PS00028">
    <property type="entry name" value="ZINC_FINGER_C2H2_1"/>
    <property type="match status" value="5"/>
</dbReference>
<name>A0A226DB07_FOLCA</name>
<reference evidence="7 8" key="1">
    <citation type="submission" date="2015-12" db="EMBL/GenBank/DDBJ databases">
        <title>The genome of Folsomia candida.</title>
        <authorList>
            <person name="Faddeeva A."/>
            <person name="Derks M.F."/>
            <person name="Anvar Y."/>
            <person name="Smit S."/>
            <person name="Van Straalen N."/>
            <person name="Roelofs D."/>
        </authorList>
    </citation>
    <scope>NUCLEOTIDE SEQUENCE [LARGE SCALE GENOMIC DNA]</scope>
    <source>
        <strain evidence="7 8">VU population</strain>
        <tissue evidence="7">Whole body</tissue>
    </source>
</reference>
<evidence type="ECO:0000256" key="3">
    <source>
        <dbReference type="ARBA" id="ARBA00022771"/>
    </source>
</evidence>
<comment type="caution">
    <text evidence="7">The sequence shown here is derived from an EMBL/GenBank/DDBJ whole genome shotgun (WGS) entry which is preliminary data.</text>
</comment>
<proteinExistence type="predicted"/>
<feature type="domain" description="C2H2-type" evidence="6">
    <location>
        <begin position="208"/>
        <end position="232"/>
    </location>
</feature>
<dbReference type="Pfam" id="PF00096">
    <property type="entry name" value="zf-C2H2"/>
    <property type="match status" value="1"/>
</dbReference>
<dbReference type="InterPro" id="IPR036236">
    <property type="entry name" value="Znf_C2H2_sf"/>
</dbReference>
<dbReference type="GO" id="GO:0008270">
    <property type="term" value="F:zinc ion binding"/>
    <property type="evidence" value="ECO:0007669"/>
    <property type="project" value="UniProtKB-KW"/>
</dbReference>
<keyword evidence="2" id="KW-0677">Repeat</keyword>
<evidence type="ECO:0000259" key="6">
    <source>
        <dbReference type="PROSITE" id="PS50157"/>
    </source>
</evidence>
<dbReference type="PANTHER" id="PTHR24379:SF121">
    <property type="entry name" value="C2H2-TYPE DOMAIN-CONTAINING PROTEIN"/>
    <property type="match status" value="1"/>
</dbReference>
<keyword evidence="3 5" id="KW-0863">Zinc-finger</keyword>
<evidence type="ECO:0000256" key="2">
    <source>
        <dbReference type="ARBA" id="ARBA00022737"/>
    </source>
</evidence>
<organism evidence="7 8">
    <name type="scientific">Folsomia candida</name>
    <name type="common">Springtail</name>
    <dbReference type="NCBI Taxonomy" id="158441"/>
    <lineage>
        <taxon>Eukaryota</taxon>
        <taxon>Metazoa</taxon>
        <taxon>Ecdysozoa</taxon>
        <taxon>Arthropoda</taxon>
        <taxon>Hexapoda</taxon>
        <taxon>Collembola</taxon>
        <taxon>Entomobryomorpha</taxon>
        <taxon>Isotomoidea</taxon>
        <taxon>Isotomidae</taxon>
        <taxon>Proisotominae</taxon>
        <taxon>Folsomia</taxon>
    </lineage>
</organism>
<evidence type="ECO:0000256" key="1">
    <source>
        <dbReference type="ARBA" id="ARBA00022723"/>
    </source>
</evidence>
<dbReference type="EMBL" id="LNIX01000027">
    <property type="protein sequence ID" value="OXA42088.1"/>
    <property type="molecule type" value="Genomic_DNA"/>
</dbReference>
<evidence type="ECO:0000256" key="5">
    <source>
        <dbReference type="PROSITE-ProRule" id="PRU00042"/>
    </source>
</evidence>
<evidence type="ECO:0000256" key="4">
    <source>
        <dbReference type="ARBA" id="ARBA00022833"/>
    </source>
</evidence>
<sequence length="367" mass="42573">MSSPTEDSELTVELPFGQEITVIQTSVGKIKCPLCTVVVSSVAYFKNHHTFKHTRKDLLCDFCGLRTLPDDTTFQEHVTTFHSDENPLKCAKCRYLAKDKLSLWRHITSTEASREKKFLCEQCDAEYSSSASLKIHVHKKHLNLPLPLSKCKECDAQFQERWSLRHHVAAVHRENVISKCSQCSREFKNLQRLKAHVKRQHTASTRNYPCSLCNMNFRQPEHLRRHEKSETHKLMAKGETAEARARIEVTKYRTKRNKITDGRPDSDSEEVTYVPKIVRTYNRVKKMGQIIHPKGAPKTKQARQKLEKVCSKPKTPHPQIRKARKRCKVKTKIEYDDEDDATSIIKIEDPSVKLEQDYLDNEECDVF</sequence>
<dbReference type="OrthoDB" id="654211at2759"/>
<accession>A0A226DB07</accession>
<keyword evidence="8" id="KW-1185">Reference proteome</keyword>
<dbReference type="PANTHER" id="PTHR24379">
    <property type="entry name" value="KRAB AND ZINC FINGER DOMAIN-CONTAINING"/>
    <property type="match status" value="1"/>
</dbReference>
<dbReference type="AlphaFoldDB" id="A0A226DB07"/>
<keyword evidence="1" id="KW-0479">Metal-binding</keyword>
<dbReference type="Proteomes" id="UP000198287">
    <property type="component" value="Unassembled WGS sequence"/>
</dbReference>
<dbReference type="SUPFAM" id="SSF57667">
    <property type="entry name" value="beta-beta-alpha zinc fingers"/>
    <property type="match status" value="2"/>
</dbReference>
<evidence type="ECO:0000313" key="7">
    <source>
        <dbReference type="EMBL" id="OXA42088.1"/>
    </source>
</evidence>
<dbReference type="SMART" id="SM00355">
    <property type="entry name" value="ZnF_C2H2"/>
    <property type="match status" value="7"/>
</dbReference>
<evidence type="ECO:0000313" key="8">
    <source>
        <dbReference type="Proteomes" id="UP000198287"/>
    </source>
</evidence>
<gene>
    <name evidence="7" type="ORF">Fcan01_23299</name>
</gene>
<dbReference type="STRING" id="158441.A0A226DB07"/>
<dbReference type="PROSITE" id="PS50157">
    <property type="entry name" value="ZINC_FINGER_C2H2_2"/>
    <property type="match status" value="2"/>
</dbReference>
<feature type="domain" description="C2H2-type" evidence="6">
    <location>
        <begin position="178"/>
        <end position="206"/>
    </location>
</feature>
<dbReference type="Gene3D" id="3.30.160.60">
    <property type="entry name" value="Classic Zinc Finger"/>
    <property type="match status" value="4"/>
</dbReference>
<dbReference type="InterPro" id="IPR013087">
    <property type="entry name" value="Znf_C2H2_type"/>
</dbReference>